<feature type="active site" evidence="6">
    <location>
        <position position="724"/>
    </location>
</feature>
<dbReference type="InterPro" id="IPR050749">
    <property type="entry name" value="Glycosyl_Hydrolase_47"/>
</dbReference>
<dbReference type="EMBL" id="HBNR01006466">
    <property type="protein sequence ID" value="CAE4564632.1"/>
    <property type="molecule type" value="Transcribed_RNA"/>
</dbReference>
<dbReference type="Pfam" id="PF01532">
    <property type="entry name" value="Glyco_hydro_47"/>
    <property type="match status" value="1"/>
</dbReference>
<dbReference type="Gene3D" id="1.50.10.10">
    <property type="match status" value="1"/>
</dbReference>
<organism evidence="11">
    <name type="scientific">Alexandrium monilatum</name>
    <dbReference type="NCBI Taxonomy" id="311494"/>
    <lineage>
        <taxon>Eukaryota</taxon>
        <taxon>Sar</taxon>
        <taxon>Alveolata</taxon>
        <taxon>Dinophyceae</taxon>
        <taxon>Gonyaulacales</taxon>
        <taxon>Pyrocystaceae</taxon>
        <taxon>Alexandrium</taxon>
    </lineage>
</organism>
<dbReference type="EMBL" id="HBNR01006465">
    <property type="protein sequence ID" value="CAE4564631.1"/>
    <property type="molecule type" value="Transcribed_RNA"/>
</dbReference>
<dbReference type="PRINTS" id="PR00747">
    <property type="entry name" value="GLYHDRLASE47"/>
</dbReference>
<feature type="binding site" evidence="7">
    <location>
        <position position="810"/>
    </location>
    <ligand>
        <name>Ca(2+)</name>
        <dbReference type="ChEBI" id="CHEBI:29108"/>
    </ligand>
</feature>
<keyword evidence="4 9" id="KW-0378">Hydrolase</keyword>
<dbReference type="SUPFAM" id="SSF48225">
    <property type="entry name" value="Seven-hairpin glycosidases"/>
    <property type="match status" value="1"/>
</dbReference>
<dbReference type="GO" id="GO:0005783">
    <property type="term" value="C:endoplasmic reticulum"/>
    <property type="evidence" value="ECO:0007669"/>
    <property type="project" value="TreeGrafter"/>
</dbReference>
<comment type="pathway">
    <text evidence="2">Protein modification; protein glycosylation.</text>
</comment>
<gene>
    <name evidence="11" type="ORF">AMON00008_LOCUS4250</name>
    <name evidence="12" type="ORF">AMON00008_LOCUS4251</name>
</gene>
<sequence>MPASRRTGAAADALLATPPEPAQRLPLPSKCRPSGTQESSALRSAPPLLILGTVALYALSGSRSGEQIGPDGDIGPARLPPLRGCRGTPTEFRWVLADGGAGAADGTDVPLQTVAGTTLRTKVLALDAQGRRARTSACRDLAVSVHLGGRARLSANSSLTSWADGELLLDIEDELAEQVEGELLIENSGEGFGDNMTQRLAQLRFSAGPASRFSLEVRPVGSGWARASRPVANLSGSKWPTHIMLEALLSASDRFGNPVPASDFLREDQDLRLAGSDSLDISGGSFSLVGGGGKAQARALVRGLRPGSAELWLPEAGLGVARNLTTLRLDFVNPAAGAAPVAAGEAGSARSLSPRDAEWQPAAAEVREAFLHAWRGYRRWAWGTDELHPLSRKGRDTFGNIGMTVLDSLTTLHLMGLHEEFEQGAEFVEKHLDFDSADREVSVFELNIRALGGLLGAHSLTGRRVFLQRAAELADRLLPALNSSSGLPMPRWNIARGGGTATGEPTILAEAGSLQLEFRYLTAATGDERYGRAADACYDAIQATGMVGLMPVQLTPPERSPPMPLATRFAMGALADSYYEYLLKQWIQSPAEERFKDSWLMVMEQLPALIRPKVDPEKAGHKAPKYKLVEATTGGELIYKMDHLSCFVPGMIALGLMTLPESDLVGGRNATWHQIAEGLTASCTELWTATPSGLAPEYVVLNQWPPHDVNSIPSNGKHSFLRPETVESLFYLYRLTGKNKYRKWGKKIFDAIVANGKVEAGFASVGDVGRKTTDKMDDMQSFVMAETFKYLYLLFSPDDVLDLKDYVLNTEAHPLRRPGPLL</sequence>
<feature type="active site" description="Proton donor" evidence="6">
    <location>
        <position position="445"/>
    </location>
</feature>
<evidence type="ECO:0000256" key="1">
    <source>
        <dbReference type="ARBA" id="ARBA00001913"/>
    </source>
</evidence>
<evidence type="ECO:0000256" key="5">
    <source>
        <dbReference type="ARBA" id="ARBA00023157"/>
    </source>
</evidence>
<feature type="region of interest" description="Disordered" evidence="10">
    <location>
        <begin position="1"/>
        <end position="43"/>
    </location>
</feature>
<keyword evidence="5 8" id="KW-1015">Disulfide bond</keyword>
<evidence type="ECO:0000256" key="2">
    <source>
        <dbReference type="ARBA" id="ARBA00004922"/>
    </source>
</evidence>
<proteinExistence type="inferred from homology"/>
<dbReference type="InterPro" id="IPR012341">
    <property type="entry name" value="6hp_glycosidase-like_sf"/>
</dbReference>
<dbReference type="InterPro" id="IPR001382">
    <property type="entry name" value="Glyco_hydro_47"/>
</dbReference>
<dbReference type="GO" id="GO:0016020">
    <property type="term" value="C:membrane"/>
    <property type="evidence" value="ECO:0007669"/>
    <property type="project" value="InterPro"/>
</dbReference>
<keyword evidence="9" id="KW-0326">Glycosidase</keyword>
<dbReference type="GO" id="GO:0005509">
    <property type="term" value="F:calcium ion binding"/>
    <property type="evidence" value="ECO:0007669"/>
    <property type="project" value="InterPro"/>
</dbReference>
<evidence type="ECO:0000256" key="10">
    <source>
        <dbReference type="SAM" id="MobiDB-lite"/>
    </source>
</evidence>
<feature type="active site" description="Proton donor" evidence="6">
    <location>
        <position position="697"/>
    </location>
</feature>
<evidence type="ECO:0000256" key="4">
    <source>
        <dbReference type="ARBA" id="ARBA00022801"/>
    </source>
</evidence>
<dbReference type="GO" id="GO:0004571">
    <property type="term" value="F:mannosyl-oligosaccharide 1,2-alpha-mannosidase activity"/>
    <property type="evidence" value="ECO:0007669"/>
    <property type="project" value="InterPro"/>
</dbReference>
<evidence type="ECO:0000256" key="6">
    <source>
        <dbReference type="PIRSR" id="PIRSR601382-1"/>
    </source>
</evidence>
<protein>
    <recommendedName>
        <fullName evidence="9">alpha-1,2-Mannosidase</fullName>
        <ecNumber evidence="9">3.2.1.-</ecNumber>
    </recommendedName>
</protein>
<dbReference type="AlphaFoldDB" id="A0A6T0SAH1"/>
<evidence type="ECO:0000313" key="11">
    <source>
        <dbReference type="EMBL" id="CAE4564631.1"/>
    </source>
</evidence>
<evidence type="ECO:0000256" key="8">
    <source>
        <dbReference type="PIRSR" id="PIRSR601382-3"/>
    </source>
</evidence>
<dbReference type="InterPro" id="IPR036026">
    <property type="entry name" value="Seven-hairpin_glycosidases"/>
</dbReference>
<feature type="active site" evidence="6">
    <location>
        <position position="576"/>
    </location>
</feature>
<accession>A0A6T0SAH1</accession>
<dbReference type="EC" id="3.2.1.-" evidence="9"/>
<evidence type="ECO:0000256" key="9">
    <source>
        <dbReference type="RuleBase" id="RU361193"/>
    </source>
</evidence>
<keyword evidence="7" id="KW-0479">Metal-binding</keyword>
<reference evidence="11" key="1">
    <citation type="submission" date="2021-01" db="EMBL/GenBank/DDBJ databases">
        <authorList>
            <person name="Corre E."/>
            <person name="Pelletier E."/>
            <person name="Niang G."/>
            <person name="Scheremetjew M."/>
            <person name="Finn R."/>
            <person name="Kale V."/>
            <person name="Holt S."/>
            <person name="Cochrane G."/>
            <person name="Meng A."/>
            <person name="Brown T."/>
            <person name="Cohen L."/>
        </authorList>
    </citation>
    <scope>NUCLEOTIDE SEQUENCE</scope>
    <source>
        <strain evidence="11">CCMP3105</strain>
    </source>
</reference>
<keyword evidence="7" id="KW-0106">Calcium</keyword>
<name>A0A6T0SAH1_9DINO</name>
<feature type="disulfide bond" evidence="8">
    <location>
        <begin position="646"/>
        <end position="683"/>
    </location>
</feature>
<comment type="cofactor">
    <cofactor evidence="1 7">
        <name>Ca(2+)</name>
        <dbReference type="ChEBI" id="CHEBI:29108"/>
    </cofactor>
</comment>
<dbReference type="GO" id="GO:0005975">
    <property type="term" value="P:carbohydrate metabolic process"/>
    <property type="evidence" value="ECO:0007669"/>
    <property type="project" value="InterPro"/>
</dbReference>
<dbReference type="PANTHER" id="PTHR11742">
    <property type="entry name" value="MANNOSYL-OLIGOSACCHARIDE ALPHA-1,2-MANNOSIDASE-RELATED"/>
    <property type="match status" value="1"/>
</dbReference>
<comment type="similarity">
    <text evidence="3 9">Belongs to the glycosyl hydrolase 47 family.</text>
</comment>
<evidence type="ECO:0000256" key="7">
    <source>
        <dbReference type="PIRSR" id="PIRSR601382-2"/>
    </source>
</evidence>
<evidence type="ECO:0000313" key="12">
    <source>
        <dbReference type="EMBL" id="CAE4564632.1"/>
    </source>
</evidence>
<evidence type="ECO:0000256" key="3">
    <source>
        <dbReference type="ARBA" id="ARBA00007658"/>
    </source>
</evidence>